<evidence type="ECO:0000313" key="3">
    <source>
        <dbReference type="Proteomes" id="UP000005870"/>
    </source>
</evidence>
<dbReference type="AlphaFoldDB" id="G7UTS6"/>
<accession>G7UTS6</accession>
<keyword evidence="2" id="KW-0449">Lipoprotein</keyword>
<name>G7UTS6_PSEUP</name>
<dbReference type="eggNOG" id="ENOG502ZAMG">
    <property type="taxonomic scope" value="Bacteria"/>
</dbReference>
<dbReference type="STRING" id="1045855.DSC_07640"/>
<proteinExistence type="predicted"/>
<dbReference type="SUPFAM" id="SSF159270">
    <property type="entry name" value="YmcC-like"/>
    <property type="match status" value="1"/>
</dbReference>
<feature type="chain" id="PRO_5003504394" evidence="1">
    <location>
        <begin position="21"/>
        <end position="210"/>
    </location>
</feature>
<evidence type="ECO:0000313" key="2">
    <source>
        <dbReference type="EMBL" id="AER56179.1"/>
    </source>
</evidence>
<gene>
    <name evidence="2" type="ordered locus">DSC_07640</name>
</gene>
<feature type="signal peptide" evidence="1">
    <location>
        <begin position="1"/>
        <end position="20"/>
    </location>
</feature>
<dbReference type="InterPro" id="IPR023373">
    <property type="entry name" value="YmcC_sf"/>
</dbReference>
<protein>
    <submittedName>
        <fullName evidence="2">Lipoprotein</fullName>
    </submittedName>
</protein>
<evidence type="ECO:0000256" key="1">
    <source>
        <dbReference type="SAM" id="SignalP"/>
    </source>
</evidence>
<dbReference type="InterPro" id="IPR021308">
    <property type="entry name" value="GfcB"/>
</dbReference>
<dbReference type="HOGENOM" id="CLU_098990_0_0_6"/>
<keyword evidence="3" id="KW-1185">Reference proteome</keyword>
<dbReference type="Gene3D" id="2.40.360.10">
    <property type="entry name" value="YmcC-like"/>
    <property type="match status" value="1"/>
</dbReference>
<dbReference type="KEGG" id="psd:DSC_07640"/>
<organism evidence="2 3">
    <name type="scientific">Pseudoxanthomonas spadix (strain BD-a59)</name>
    <dbReference type="NCBI Taxonomy" id="1045855"/>
    <lineage>
        <taxon>Bacteria</taxon>
        <taxon>Pseudomonadati</taxon>
        <taxon>Pseudomonadota</taxon>
        <taxon>Gammaproteobacteria</taxon>
        <taxon>Lysobacterales</taxon>
        <taxon>Lysobacteraceae</taxon>
        <taxon>Pseudoxanthomonas</taxon>
    </lineage>
</organism>
<sequence length="210" mass="23308">MLACAVALAALAGCSTTSRASYDALRTIVASHRELAPTPAQVAALPYAQILLNWPDGSALMVLGNDDAGQTSWYSNDRHMVYLRDGLLVGSTGFAQDAMQIRIEGDNPFDELTRAAQATTVIRRYDWMPGYRYGAVVRGRLVRRGRETVRILGTDRQLDRFEEVLEGPGLRALNQYWVDPASGEIWKSRQLVAPGLSVEITQLKPYRPQR</sequence>
<dbReference type="EMBL" id="CP003093">
    <property type="protein sequence ID" value="AER56179.1"/>
    <property type="molecule type" value="Genomic_DNA"/>
</dbReference>
<dbReference type="Proteomes" id="UP000005870">
    <property type="component" value="Chromosome"/>
</dbReference>
<reference evidence="2 3" key="1">
    <citation type="journal article" date="2012" name="J. Bacteriol.">
        <title>Complete Genome Sequence of the BTEX-Degrading Bacterium Pseudoxanthomonas spadix BD-a59.</title>
        <authorList>
            <person name="Lee S.H."/>
            <person name="Jin H.M."/>
            <person name="Lee H.J."/>
            <person name="Kim J.M."/>
            <person name="Jeon C.O."/>
        </authorList>
    </citation>
    <scope>NUCLEOTIDE SEQUENCE [LARGE SCALE GENOMIC DNA]</scope>
    <source>
        <strain evidence="2 3">BD-a59</strain>
    </source>
</reference>
<dbReference type="Pfam" id="PF11102">
    <property type="entry name" value="YjbF"/>
    <property type="match status" value="1"/>
</dbReference>
<keyword evidence="1" id="KW-0732">Signal</keyword>